<comment type="caution">
    <text evidence="1">The sequence shown here is derived from an EMBL/GenBank/DDBJ whole genome shotgun (WGS) entry which is preliminary data.</text>
</comment>
<evidence type="ECO:0000313" key="2">
    <source>
        <dbReference type="Proteomes" id="UP001431783"/>
    </source>
</evidence>
<proteinExistence type="predicted"/>
<dbReference type="Proteomes" id="UP001431783">
    <property type="component" value="Unassembled WGS sequence"/>
</dbReference>
<keyword evidence="2" id="KW-1185">Reference proteome</keyword>
<dbReference type="AlphaFoldDB" id="A0AAW1UP38"/>
<name>A0AAW1UP38_9CUCU</name>
<protein>
    <submittedName>
        <fullName evidence="1">Uncharacterized protein</fullName>
    </submittedName>
</protein>
<organism evidence="1 2">
    <name type="scientific">Henosepilachna vigintioctopunctata</name>
    <dbReference type="NCBI Taxonomy" id="420089"/>
    <lineage>
        <taxon>Eukaryota</taxon>
        <taxon>Metazoa</taxon>
        <taxon>Ecdysozoa</taxon>
        <taxon>Arthropoda</taxon>
        <taxon>Hexapoda</taxon>
        <taxon>Insecta</taxon>
        <taxon>Pterygota</taxon>
        <taxon>Neoptera</taxon>
        <taxon>Endopterygota</taxon>
        <taxon>Coleoptera</taxon>
        <taxon>Polyphaga</taxon>
        <taxon>Cucujiformia</taxon>
        <taxon>Coccinelloidea</taxon>
        <taxon>Coccinellidae</taxon>
        <taxon>Epilachninae</taxon>
        <taxon>Epilachnini</taxon>
        <taxon>Henosepilachna</taxon>
    </lineage>
</organism>
<reference evidence="1 2" key="1">
    <citation type="submission" date="2023-03" db="EMBL/GenBank/DDBJ databases">
        <title>Genome insight into feeding habits of ladybird beetles.</title>
        <authorList>
            <person name="Li H.-S."/>
            <person name="Huang Y.-H."/>
            <person name="Pang H."/>
        </authorList>
    </citation>
    <scope>NUCLEOTIDE SEQUENCE [LARGE SCALE GENOMIC DNA]</scope>
    <source>
        <strain evidence="1">SYSU_2023b</strain>
        <tissue evidence="1">Whole body</tissue>
    </source>
</reference>
<accession>A0AAW1UP38</accession>
<sequence length="111" mass="12993">MGDQLKSVGKKCGVKLKLFTKNTFAKCGKLFNSENEHNLECKDCALPLEVVEKKCRFFGRRDQIVFKKSFSRRMLKCLSYKSSRLQSEQYLQQSIQHFSCYENNPKNDQVI</sequence>
<dbReference type="EMBL" id="JARQZJ010000093">
    <property type="protein sequence ID" value="KAK9884573.1"/>
    <property type="molecule type" value="Genomic_DNA"/>
</dbReference>
<gene>
    <name evidence="1" type="ORF">WA026_007416</name>
</gene>
<evidence type="ECO:0000313" key="1">
    <source>
        <dbReference type="EMBL" id="KAK9884573.1"/>
    </source>
</evidence>